<organism evidence="1 2">
    <name type="scientific">Mesorhizobium mediterraneum</name>
    <dbReference type="NCBI Taxonomy" id="43617"/>
    <lineage>
        <taxon>Bacteria</taxon>
        <taxon>Pseudomonadati</taxon>
        <taxon>Pseudomonadota</taxon>
        <taxon>Alphaproteobacteria</taxon>
        <taxon>Hyphomicrobiales</taxon>
        <taxon>Phyllobacteriaceae</taxon>
        <taxon>Mesorhizobium</taxon>
    </lineage>
</organism>
<dbReference type="CDD" id="cd01646">
    <property type="entry name" value="RT_Bac_retron_I"/>
    <property type="match status" value="1"/>
</dbReference>
<evidence type="ECO:0000313" key="2">
    <source>
        <dbReference type="Proteomes" id="UP000216215"/>
    </source>
</evidence>
<protein>
    <recommendedName>
        <fullName evidence="3">Reverse transcriptase domain-containing protein</fullName>
    </recommendedName>
</protein>
<accession>A0AB36R0G5</accession>
<dbReference type="Proteomes" id="UP000216215">
    <property type="component" value="Unassembled WGS sequence"/>
</dbReference>
<gene>
    <name evidence="1" type="ORF">CIT25_30870</name>
</gene>
<name>A0AB36R0G5_9HYPH</name>
<reference evidence="2" key="1">
    <citation type="submission" date="2017-08" db="EMBL/GenBank/DDBJ databases">
        <title>Mesorhizobium wenxinae sp. nov., a novel rhizobial species isolated from root nodules of chickpea (Cicer arietinum L.).</title>
        <authorList>
            <person name="Zhang J."/>
        </authorList>
    </citation>
    <scope>NUCLEOTIDE SEQUENCE [LARGE SCALE GENOMIC DNA]</scope>
    <source>
        <strain evidence="2">USDA 3392</strain>
    </source>
</reference>
<sequence length="291" mass="32807">MKGWEFLAQVFTCLSSKLVFSTDGCDVFKYLALRIAWGAILTKLTEDSLDFARRHLERFEDSDFFPRLPAYQAVWADWENVRDRLMSSNVKKLPIVPADSMPVAKGKCSYRIVHQLDPLTCLTYTALAYRVGPVIEAARVPASQGVAFSNRFSPLDGAFFSSGTGYDEYKEKSRQLANNHEFAATADISDFFNQIYSHRVRGSIEAADPRLDEVAQDFESVIHSINAGASKGIPVGPNASNLISEAVLIDVDQLLIRNGFKHVRYVDDIRMFDNDKYSLQYAIELLSIYLY</sequence>
<dbReference type="AlphaFoldDB" id="A0AB36R0G5"/>
<keyword evidence="2" id="KW-1185">Reference proteome</keyword>
<dbReference type="EMBL" id="NPKI01000046">
    <property type="protein sequence ID" value="PAP98173.1"/>
    <property type="molecule type" value="Genomic_DNA"/>
</dbReference>
<comment type="caution">
    <text evidence="1">The sequence shown here is derived from an EMBL/GenBank/DDBJ whole genome shotgun (WGS) entry which is preliminary data.</text>
</comment>
<evidence type="ECO:0000313" key="1">
    <source>
        <dbReference type="EMBL" id="PAP98173.1"/>
    </source>
</evidence>
<proteinExistence type="predicted"/>
<evidence type="ECO:0008006" key="3">
    <source>
        <dbReference type="Google" id="ProtNLM"/>
    </source>
</evidence>